<protein>
    <submittedName>
        <fullName evidence="2">Uncharacterized protein</fullName>
    </submittedName>
</protein>
<keyword evidence="1" id="KW-0812">Transmembrane</keyword>
<feature type="transmembrane region" description="Helical" evidence="1">
    <location>
        <begin position="348"/>
        <end position="366"/>
    </location>
</feature>
<name>A0A0L6UT08_9BASI</name>
<keyword evidence="1" id="KW-0472">Membrane</keyword>
<dbReference type="AlphaFoldDB" id="A0A0L6UT08"/>
<reference evidence="2 3" key="1">
    <citation type="submission" date="2015-08" db="EMBL/GenBank/DDBJ databases">
        <title>Next Generation Sequencing and Analysis of the Genome of Puccinia sorghi L Schw, the Causal Agent of Maize Common Rust.</title>
        <authorList>
            <person name="Rochi L."/>
            <person name="Burguener G."/>
            <person name="Darino M."/>
            <person name="Turjanski A."/>
            <person name="Kreff E."/>
            <person name="Dieguez M.J."/>
            <person name="Sacco F."/>
        </authorList>
    </citation>
    <scope>NUCLEOTIDE SEQUENCE [LARGE SCALE GENOMIC DNA]</scope>
    <source>
        <strain evidence="2 3">RO10H11247</strain>
    </source>
</reference>
<evidence type="ECO:0000313" key="2">
    <source>
        <dbReference type="EMBL" id="KNZ51678.1"/>
    </source>
</evidence>
<keyword evidence="3" id="KW-1185">Reference proteome</keyword>
<gene>
    <name evidence="2" type="ORF">VP01_3864g1</name>
</gene>
<comment type="caution">
    <text evidence="2">The sequence shown here is derived from an EMBL/GenBank/DDBJ whole genome shotgun (WGS) entry which is preliminary data.</text>
</comment>
<evidence type="ECO:0000256" key="1">
    <source>
        <dbReference type="SAM" id="Phobius"/>
    </source>
</evidence>
<feature type="transmembrane region" description="Helical" evidence="1">
    <location>
        <begin position="107"/>
        <end position="124"/>
    </location>
</feature>
<feature type="transmembrane region" description="Helical" evidence="1">
    <location>
        <begin position="67"/>
        <end position="87"/>
    </location>
</feature>
<feature type="transmembrane region" description="Helical" evidence="1">
    <location>
        <begin position="315"/>
        <end position="336"/>
    </location>
</feature>
<dbReference type="VEuPathDB" id="FungiDB:VP01_3864g1"/>
<dbReference type="EMBL" id="LAVV01008906">
    <property type="protein sequence ID" value="KNZ51678.1"/>
    <property type="molecule type" value="Genomic_DNA"/>
</dbReference>
<sequence length="396" mass="46102">MKVWKFSRITRGEEPPQQSFIILAAPHVSVPQILLRTILLQLLSLLRHHFDFSQAHLRPHRLPVEEPVVITPTLTLLFLLFFVLILFSLVCSSESCVLPSIFKSARSFRYLSFPCYLFLFLYFCPKPKQQAGMIPRVENFKLNMLKNMKKGWKEYFVRFWGCGEIWWKKNIGERAENRDYLEFSISYQEWLLWGYMILCGIGIKIWKSELKKGIIWSGLYQEWLLWGILAVRPLVRNFHSDIFLCKVSVPIRFNTIGKIPENTGTSLKLGLNPQWITSRFRLCNRYIFSNSEFHFVEHLPSFASLSGLDISYCHFCYSIFNQLITFIYIFMFYLLIKFSISLSNSYIGTFYIIILSTVTIANWGIYKGAGTGDNPPVGKPLASPRGGYRIITLSPL</sequence>
<keyword evidence="1" id="KW-1133">Transmembrane helix</keyword>
<evidence type="ECO:0000313" key="3">
    <source>
        <dbReference type="Proteomes" id="UP000037035"/>
    </source>
</evidence>
<proteinExistence type="predicted"/>
<accession>A0A0L6UT08</accession>
<dbReference type="Proteomes" id="UP000037035">
    <property type="component" value="Unassembled WGS sequence"/>
</dbReference>
<organism evidence="2 3">
    <name type="scientific">Puccinia sorghi</name>
    <dbReference type="NCBI Taxonomy" id="27349"/>
    <lineage>
        <taxon>Eukaryota</taxon>
        <taxon>Fungi</taxon>
        <taxon>Dikarya</taxon>
        <taxon>Basidiomycota</taxon>
        <taxon>Pucciniomycotina</taxon>
        <taxon>Pucciniomycetes</taxon>
        <taxon>Pucciniales</taxon>
        <taxon>Pucciniaceae</taxon>
        <taxon>Puccinia</taxon>
    </lineage>
</organism>